<dbReference type="AlphaFoldDB" id="A0A0N1J346"/>
<organism evidence="3 4">
    <name type="scientific">Fusarium langsethiae</name>
    <dbReference type="NCBI Taxonomy" id="179993"/>
    <lineage>
        <taxon>Eukaryota</taxon>
        <taxon>Fungi</taxon>
        <taxon>Dikarya</taxon>
        <taxon>Ascomycota</taxon>
        <taxon>Pezizomycotina</taxon>
        <taxon>Sordariomycetes</taxon>
        <taxon>Hypocreomycetidae</taxon>
        <taxon>Hypocreales</taxon>
        <taxon>Nectriaceae</taxon>
        <taxon>Fusarium</taxon>
    </lineage>
</organism>
<keyword evidence="4" id="KW-1185">Reference proteome</keyword>
<evidence type="ECO:0000259" key="2">
    <source>
        <dbReference type="Pfam" id="PF01693"/>
    </source>
</evidence>
<dbReference type="Pfam" id="PF01693">
    <property type="entry name" value="Cauli_VI"/>
    <property type="match status" value="1"/>
</dbReference>
<dbReference type="Gene3D" id="3.40.970.10">
    <property type="entry name" value="Ribonuclease H1, N-terminal domain"/>
    <property type="match status" value="1"/>
</dbReference>
<proteinExistence type="predicted"/>
<feature type="region of interest" description="Disordered" evidence="1">
    <location>
        <begin position="82"/>
        <end position="112"/>
    </location>
</feature>
<evidence type="ECO:0000313" key="3">
    <source>
        <dbReference type="EMBL" id="KPA46035.1"/>
    </source>
</evidence>
<dbReference type="InterPro" id="IPR009027">
    <property type="entry name" value="Ribosomal_bL9/RNase_H1_N"/>
</dbReference>
<dbReference type="InterPro" id="IPR011320">
    <property type="entry name" value="RNase_H1_N"/>
</dbReference>
<dbReference type="EMBL" id="JXCE01000008">
    <property type="protein sequence ID" value="KPA46035.1"/>
    <property type="molecule type" value="Genomic_DNA"/>
</dbReference>
<evidence type="ECO:0000313" key="4">
    <source>
        <dbReference type="Proteomes" id="UP000037904"/>
    </source>
</evidence>
<gene>
    <name evidence="3" type="ORF">FLAG1_01126</name>
</gene>
<dbReference type="OrthoDB" id="432234at2759"/>
<reference evidence="3 4" key="1">
    <citation type="submission" date="2015-04" db="EMBL/GenBank/DDBJ databases">
        <title>The draft genome sequence of Fusarium langsethiae, a T-2/HT-2 mycotoxin producer.</title>
        <authorList>
            <person name="Lysoe E."/>
            <person name="Divon H.H."/>
            <person name="Terzi V."/>
            <person name="Orru L."/>
            <person name="Lamontanara A."/>
            <person name="Kolseth A.-K."/>
            <person name="Frandsen R.J."/>
            <person name="Nielsen K."/>
            <person name="Thrane U."/>
        </authorList>
    </citation>
    <scope>NUCLEOTIDE SEQUENCE [LARGE SCALE GENOMIC DNA]</scope>
    <source>
        <strain evidence="3 4">Fl201059</strain>
    </source>
</reference>
<dbReference type="InterPro" id="IPR037056">
    <property type="entry name" value="RNase_H1_N_sf"/>
</dbReference>
<name>A0A0N1J346_FUSLA</name>
<feature type="domain" description="Ribonuclease H1 N-terminal" evidence="2">
    <location>
        <begin position="10"/>
        <end position="52"/>
    </location>
</feature>
<evidence type="ECO:0000256" key="1">
    <source>
        <dbReference type="SAM" id="MobiDB-lite"/>
    </source>
</evidence>
<dbReference type="SUPFAM" id="SSF55658">
    <property type="entry name" value="L9 N-domain-like"/>
    <property type="match status" value="1"/>
</dbReference>
<comment type="caution">
    <text evidence="3">The sequence shown here is derived from an EMBL/GenBank/DDBJ whole genome shotgun (WGS) entry which is preliminary data.</text>
</comment>
<feature type="region of interest" description="Disordered" evidence="1">
    <location>
        <begin position="128"/>
        <end position="209"/>
    </location>
</feature>
<dbReference type="Proteomes" id="UP000037904">
    <property type="component" value="Unassembled WGS sequence"/>
</dbReference>
<protein>
    <submittedName>
        <fullName evidence="3">Ribonuclease h</fullName>
    </submittedName>
</protein>
<accession>A0A0N1J346</accession>
<sequence>MVKKKSTYNWHAVAAGRMVGIVKTWFASAALVEGFPGKIHKGFYDLEEAKYWLSQYLPPGESVKMITDETVQAVDRSVTERVDLPKTSSQPGDTVRDVQKPSSSDDGICQPKEIPLTYNTSLSHKAFHAGVPSPSDPTVIVDRKLPSGDFEDSEDCDATSVKPEPASSVKLESPTPIKPEPLPAQNLGKHRSSFSDGEQYQPSPKKAACEEPLYSPDMYRTLYIAPTIKFYLTPTSCVHLVTIQIYTSCLISS</sequence>